<comment type="cofactor">
    <cofactor evidence="1">
        <name>FAD</name>
        <dbReference type="ChEBI" id="CHEBI:57692"/>
    </cofactor>
</comment>
<dbReference type="PANTHER" id="PTHR42973:SF39">
    <property type="entry name" value="FAD-BINDING PCMH-TYPE DOMAIN-CONTAINING PROTEIN"/>
    <property type="match status" value="1"/>
</dbReference>
<dbReference type="InterPro" id="IPR016167">
    <property type="entry name" value="FAD-bd_PCMH_sub1"/>
</dbReference>
<accession>A0A136PVD4</accession>
<dbReference type="InterPro" id="IPR016166">
    <property type="entry name" value="FAD-bd_PCMH"/>
</dbReference>
<dbReference type="InterPro" id="IPR012951">
    <property type="entry name" value="BBE"/>
</dbReference>
<evidence type="ECO:0000256" key="2">
    <source>
        <dbReference type="ARBA" id="ARBA00005466"/>
    </source>
</evidence>
<dbReference type="InterPro" id="IPR050416">
    <property type="entry name" value="FAD-linked_Oxidoreductase"/>
</dbReference>
<dbReference type="PROSITE" id="PS51387">
    <property type="entry name" value="FAD_PCMH"/>
    <property type="match status" value="1"/>
</dbReference>
<evidence type="ECO:0000256" key="3">
    <source>
        <dbReference type="ARBA" id="ARBA00022630"/>
    </source>
</evidence>
<feature type="domain" description="FAD-binding PCMH-type" evidence="6">
    <location>
        <begin position="35"/>
        <end position="205"/>
    </location>
</feature>
<dbReference type="EMBL" id="LRQV01000019">
    <property type="protein sequence ID" value="KXK62429.1"/>
    <property type="molecule type" value="Genomic_DNA"/>
</dbReference>
<dbReference type="InterPro" id="IPR016169">
    <property type="entry name" value="FAD-bd_PCMH_sub2"/>
</dbReference>
<evidence type="ECO:0000259" key="6">
    <source>
        <dbReference type="PROSITE" id="PS51387"/>
    </source>
</evidence>
<evidence type="ECO:0000256" key="5">
    <source>
        <dbReference type="ARBA" id="ARBA00023002"/>
    </source>
</evidence>
<dbReference type="InterPro" id="IPR036318">
    <property type="entry name" value="FAD-bd_PCMH-like_sf"/>
</dbReference>
<keyword evidence="4" id="KW-0274">FAD</keyword>
<proteinExistence type="inferred from homology"/>
<keyword evidence="3" id="KW-0285">Flavoprotein</keyword>
<dbReference type="OrthoDB" id="9775082at2"/>
<dbReference type="InterPro" id="IPR006094">
    <property type="entry name" value="Oxid_FAD_bind_N"/>
</dbReference>
<dbReference type="Proteomes" id="UP000070620">
    <property type="component" value="Unassembled WGS sequence"/>
</dbReference>
<evidence type="ECO:0000313" key="7">
    <source>
        <dbReference type="EMBL" id="KXK62429.1"/>
    </source>
</evidence>
<reference evidence="7 8" key="1">
    <citation type="submission" date="2016-01" db="EMBL/GenBank/DDBJ databases">
        <title>Whole genome sequence and analysis of Micromonospora rosaria DSM 803, which can produce antibacterial substance rosamicin.</title>
        <authorList>
            <person name="Yang H."/>
            <person name="He X."/>
            <person name="Zhu D."/>
        </authorList>
    </citation>
    <scope>NUCLEOTIDE SEQUENCE [LARGE SCALE GENOMIC DNA]</scope>
    <source>
        <strain evidence="7 8">DSM 803</strain>
    </source>
</reference>
<evidence type="ECO:0000256" key="1">
    <source>
        <dbReference type="ARBA" id="ARBA00001974"/>
    </source>
</evidence>
<gene>
    <name evidence="7" type="ORF">AWW66_08265</name>
</gene>
<comment type="caution">
    <text evidence="7">The sequence shown here is derived from an EMBL/GenBank/DDBJ whole genome shotgun (WGS) entry which is preliminary data.</text>
</comment>
<organism evidence="7 8">
    <name type="scientific">Micromonospora rosaria</name>
    <dbReference type="NCBI Taxonomy" id="47874"/>
    <lineage>
        <taxon>Bacteria</taxon>
        <taxon>Bacillati</taxon>
        <taxon>Actinomycetota</taxon>
        <taxon>Actinomycetes</taxon>
        <taxon>Micromonosporales</taxon>
        <taxon>Micromonosporaceae</taxon>
        <taxon>Micromonospora</taxon>
    </lineage>
</organism>
<comment type="similarity">
    <text evidence="2">Belongs to the oxygen-dependent FAD-linked oxidoreductase family.</text>
</comment>
<dbReference type="PANTHER" id="PTHR42973">
    <property type="entry name" value="BINDING OXIDOREDUCTASE, PUTATIVE (AFU_ORTHOLOGUE AFUA_1G17690)-RELATED"/>
    <property type="match status" value="1"/>
</dbReference>
<dbReference type="Gene3D" id="3.30.465.10">
    <property type="match status" value="1"/>
</dbReference>
<dbReference type="AlphaFoldDB" id="A0A136PVD4"/>
<evidence type="ECO:0000313" key="8">
    <source>
        <dbReference type="Proteomes" id="UP000070620"/>
    </source>
</evidence>
<name>A0A136PVD4_9ACTN</name>
<dbReference type="Pfam" id="PF01565">
    <property type="entry name" value="FAD_binding_4"/>
    <property type="match status" value="1"/>
</dbReference>
<keyword evidence="8" id="KW-1185">Reference proteome</keyword>
<keyword evidence="5" id="KW-0560">Oxidoreductase</keyword>
<sequence>MAWRGLSDVTTGRVFRPDDPGYRTHTSLFNKRFEGRHRPLGVLVVADVEDVRRALAWAREQQVTPVVRAGGHSFAGYSVNDGLVIDLSRLSLARADGSTGLVTVGGGARLGQVYDAVRPYEMAFSAGTNPLVGVGGLVLGGGCEYASRRFGLTTDALVETVVVTAEGAVLTCNDRENADLFWACRGGGGGNFGVNVSFTFQAQPVPDVTTFSLSWAWADTAKVVEVLQQVLWQAPDEFAVRIGLSTHGATPSSIGENLTVTAAGQFLGPVSGLMPLLDPVLTVATPTGREVLERTYWDARGAMTHATSADEFALRTRYVKTPVSGDGIAAMMSWVERWPGSSNPDGGGIGLFSWGGAINRTPADATAFVHRDTMFLASMDTSWTDADPAGLSETNLRWLDGMYEAMAGHLSDSSYQNFVDPALDTWRQAYYGDNYSRLVEVKNRYDPDGLFQFEQAVGC</sequence>
<protein>
    <submittedName>
        <fullName evidence="7">Oxidoreductase</fullName>
    </submittedName>
</protein>
<dbReference type="GO" id="GO:0071949">
    <property type="term" value="F:FAD binding"/>
    <property type="evidence" value="ECO:0007669"/>
    <property type="project" value="InterPro"/>
</dbReference>
<dbReference type="GO" id="GO:0016491">
    <property type="term" value="F:oxidoreductase activity"/>
    <property type="evidence" value="ECO:0007669"/>
    <property type="project" value="UniProtKB-KW"/>
</dbReference>
<dbReference type="SUPFAM" id="SSF56176">
    <property type="entry name" value="FAD-binding/transporter-associated domain-like"/>
    <property type="match status" value="1"/>
</dbReference>
<evidence type="ECO:0000256" key="4">
    <source>
        <dbReference type="ARBA" id="ARBA00022827"/>
    </source>
</evidence>
<dbReference type="Pfam" id="PF08031">
    <property type="entry name" value="BBE"/>
    <property type="match status" value="1"/>
</dbReference>
<dbReference type="Gene3D" id="3.40.462.20">
    <property type="match status" value="1"/>
</dbReference>
<dbReference type="Gene3D" id="3.30.43.10">
    <property type="entry name" value="Uridine Diphospho-n-acetylenolpyruvylglucosamine Reductase, domain 2"/>
    <property type="match status" value="1"/>
</dbReference>